<organism evidence="4 5">
    <name type="scientific">Belliella alkalica</name>
    <dbReference type="NCBI Taxonomy" id="1730871"/>
    <lineage>
        <taxon>Bacteria</taxon>
        <taxon>Pseudomonadati</taxon>
        <taxon>Bacteroidota</taxon>
        <taxon>Cytophagia</taxon>
        <taxon>Cytophagales</taxon>
        <taxon>Cyclobacteriaceae</taxon>
        <taxon>Belliella</taxon>
    </lineage>
</organism>
<comment type="caution">
    <text evidence="4">The sequence shown here is derived from an EMBL/GenBank/DDBJ whole genome shotgun (WGS) entry which is preliminary data.</text>
</comment>
<evidence type="ECO:0000256" key="3">
    <source>
        <dbReference type="ARBA" id="ARBA00022729"/>
    </source>
</evidence>
<evidence type="ECO:0000256" key="2">
    <source>
        <dbReference type="ARBA" id="ARBA00014024"/>
    </source>
</evidence>
<evidence type="ECO:0000313" key="4">
    <source>
        <dbReference type="EMBL" id="MCH7414658.1"/>
    </source>
</evidence>
<protein>
    <recommendedName>
        <fullName evidence="2">Curli production assembly/transport component CsgE</fullName>
    </recommendedName>
</protein>
<dbReference type="Proteomes" id="UP001165430">
    <property type="component" value="Unassembled WGS sequence"/>
</dbReference>
<accession>A0ABS9VE42</accession>
<evidence type="ECO:0000256" key="1">
    <source>
        <dbReference type="ARBA" id="ARBA00003989"/>
    </source>
</evidence>
<dbReference type="Pfam" id="PF10627">
    <property type="entry name" value="CsgE"/>
    <property type="match status" value="1"/>
</dbReference>
<name>A0ABS9VE42_9BACT</name>
<evidence type="ECO:0000313" key="5">
    <source>
        <dbReference type="Proteomes" id="UP001165430"/>
    </source>
</evidence>
<sequence>MDSVNIEFKYSEIDTTKVTKEAPDSVKKLLEDIVNDELTKSQVSKKKSGFDLEIDGLVIDDTKTKSGRDFFDFFFRDWEAPANAKNFIIYVSEKPFRLNSTLIEIQINETLVYQSFLQPRLDVIEAMALESIGTTQMYLANYEALMLELGGSDVRGTGIY</sequence>
<dbReference type="RefSeq" id="WP_241413281.1">
    <property type="nucleotide sequence ID" value="NZ_JAKZGO010000012.1"/>
</dbReference>
<keyword evidence="5" id="KW-1185">Reference proteome</keyword>
<reference evidence="4" key="1">
    <citation type="submission" date="2022-03" db="EMBL/GenBank/DDBJ databases">
        <title>De novo assembled genomes of Belliella spp. (Cyclobacteriaceae) strains.</title>
        <authorList>
            <person name="Szabo A."/>
            <person name="Korponai K."/>
            <person name="Felfoldi T."/>
        </authorList>
    </citation>
    <scope>NUCLEOTIDE SEQUENCE</scope>
    <source>
        <strain evidence="4">DSM 111903</strain>
    </source>
</reference>
<dbReference type="EMBL" id="JAKZGO010000012">
    <property type="protein sequence ID" value="MCH7414658.1"/>
    <property type="molecule type" value="Genomic_DNA"/>
</dbReference>
<comment type="function">
    <text evidence="1">May be involved in the biogenesis of curli organelles.</text>
</comment>
<proteinExistence type="predicted"/>
<keyword evidence="3" id="KW-0732">Signal</keyword>
<gene>
    <name evidence="4" type="ORF">MM213_14250</name>
</gene>
<dbReference type="InterPro" id="IPR018900">
    <property type="entry name" value="Curli_CsgE"/>
</dbReference>